<feature type="compositionally biased region" description="Basic residues" evidence="1">
    <location>
        <begin position="188"/>
        <end position="198"/>
    </location>
</feature>
<accession>A0AAD5KJY3</accession>
<feature type="compositionally biased region" description="Basic residues" evidence="1">
    <location>
        <begin position="302"/>
        <end position="321"/>
    </location>
</feature>
<keyword evidence="3" id="KW-1185">Reference proteome</keyword>
<evidence type="ECO:0000313" key="2">
    <source>
        <dbReference type="EMBL" id="KAI9553644.1"/>
    </source>
</evidence>
<proteinExistence type="predicted"/>
<sequence length="384" mass="43164">MAEIKEKYSVSDIKEKPLKKSFKALWLEKLKKLRKYVSKTLNIKTSRPVFSAAISASGVTIKKASSHPEKRKEDHQYENSIVTDESVMPASVSEHQTTVSCIFSMPLPETTFEKAAVNTSESEETKYQKIAVTSDHLGNRVDQTGLKHLNQLELLHSILHEAHMTAGNDQRASNAVHEAEKFIDSNRPRPKAKIKKRSSLPCTKEPPLLAQGRISLEGGRSRRPRAVQSQSTSEAVVVGVRQSEIRPHPKAEPKKTTNKRKTRQTAILTSIPVKDAIEAEQSGSKSRIKRKLMEAEKEKKKNEMKKKKGEKKVARGRPRKAIRKKKEVAAAEEEDWLCLVCQAPYSETTTPWVKCLGKTCKSWVYVDCVDPQLVCDECNGDLQA</sequence>
<comment type="caution">
    <text evidence="2">The sequence shown here is derived from an EMBL/GenBank/DDBJ whole genome shotgun (WGS) entry which is preliminary data.</text>
</comment>
<dbReference type="InterPro" id="IPR011011">
    <property type="entry name" value="Znf_FYVE_PHD"/>
</dbReference>
<gene>
    <name evidence="2" type="ORF">GHT06_021569</name>
</gene>
<evidence type="ECO:0000313" key="3">
    <source>
        <dbReference type="Proteomes" id="UP000820818"/>
    </source>
</evidence>
<dbReference type="AlphaFoldDB" id="A0AAD5KJY3"/>
<feature type="region of interest" description="Disordered" evidence="1">
    <location>
        <begin position="294"/>
        <end position="321"/>
    </location>
</feature>
<name>A0AAD5KJY3_9CRUS</name>
<feature type="region of interest" description="Disordered" evidence="1">
    <location>
        <begin position="183"/>
        <end position="263"/>
    </location>
</feature>
<dbReference type="SUPFAM" id="SSF57903">
    <property type="entry name" value="FYVE/PHD zinc finger"/>
    <property type="match status" value="1"/>
</dbReference>
<feature type="compositionally biased region" description="Basic and acidic residues" evidence="1">
    <location>
        <begin position="243"/>
        <end position="255"/>
    </location>
</feature>
<evidence type="ECO:0000256" key="1">
    <source>
        <dbReference type="SAM" id="MobiDB-lite"/>
    </source>
</evidence>
<dbReference type="EMBL" id="WJBH02000009">
    <property type="protein sequence ID" value="KAI9553644.1"/>
    <property type="molecule type" value="Genomic_DNA"/>
</dbReference>
<reference evidence="2 3" key="1">
    <citation type="submission" date="2022-05" db="EMBL/GenBank/DDBJ databases">
        <title>A multi-omics perspective on studying reproductive biology in Daphnia sinensis.</title>
        <authorList>
            <person name="Jia J."/>
        </authorList>
    </citation>
    <scope>NUCLEOTIDE SEQUENCE [LARGE SCALE GENOMIC DNA]</scope>
    <source>
        <strain evidence="2 3">WSL</strain>
    </source>
</reference>
<protein>
    <submittedName>
        <fullName evidence="2">Uncharacterized protein</fullName>
    </submittedName>
</protein>
<organism evidence="2 3">
    <name type="scientific">Daphnia sinensis</name>
    <dbReference type="NCBI Taxonomy" id="1820382"/>
    <lineage>
        <taxon>Eukaryota</taxon>
        <taxon>Metazoa</taxon>
        <taxon>Ecdysozoa</taxon>
        <taxon>Arthropoda</taxon>
        <taxon>Crustacea</taxon>
        <taxon>Branchiopoda</taxon>
        <taxon>Diplostraca</taxon>
        <taxon>Cladocera</taxon>
        <taxon>Anomopoda</taxon>
        <taxon>Daphniidae</taxon>
        <taxon>Daphnia</taxon>
        <taxon>Daphnia similis group</taxon>
    </lineage>
</organism>
<dbReference type="Proteomes" id="UP000820818">
    <property type="component" value="Linkage Group LG9"/>
</dbReference>